<dbReference type="OrthoDB" id="10628339at2759"/>
<feature type="region of interest" description="Disordered" evidence="1">
    <location>
        <begin position="1"/>
        <end position="78"/>
    </location>
</feature>
<dbReference type="Proteomes" id="UP000244722">
    <property type="component" value="Unassembled WGS sequence"/>
</dbReference>
<comment type="caution">
    <text evidence="2">The sequence shown here is derived from an EMBL/GenBank/DDBJ whole genome shotgun (WGS) entry which is preliminary data.</text>
</comment>
<dbReference type="EMBL" id="NESQ01000096">
    <property type="protein sequence ID" value="PUU79271.1"/>
    <property type="molecule type" value="Genomic_DNA"/>
</dbReference>
<evidence type="ECO:0000313" key="2">
    <source>
        <dbReference type="EMBL" id="PUU79271.1"/>
    </source>
</evidence>
<gene>
    <name evidence="2" type="ORF">B9Z19DRAFT_1125446</name>
</gene>
<name>A0A2T6ZUV7_TUBBO</name>
<reference evidence="2 3" key="1">
    <citation type="submission" date="2017-04" db="EMBL/GenBank/DDBJ databases">
        <title>Draft genome sequence of Tuber borchii Vittad., a whitish edible truffle.</title>
        <authorList>
            <consortium name="DOE Joint Genome Institute"/>
            <person name="Murat C."/>
            <person name="Kuo A."/>
            <person name="Barry K.W."/>
            <person name="Clum A."/>
            <person name="Dockter R.B."/>
            <person name="Fauchery L."/>
            <person name="Iotti M."/>
            <person name="Kohler A."/>
            <person name="Labutti K."/>
            <person name="Lindquist E.A."/>
            <person name="Lipzen A."/>
            <person name="Ohm R.A."/>
            <person name="Wang M."/>
            <person name="Grigoriev I.V."/>
            <person name="Zambonelli A."/>
            <person name="Martin F.M."/>
        </authorList>
    </citation>
    <scope>NUCLEOTIDE SEQUENCE [LARGE SCALE GENOMIC DNA]</scope>
    <source>
        <strain evidence="2 3">Tbo3840</strain>
    </source>
</reference>
<proteinExistence type="predicted"/>
<evidence type="ECO:0000256" key="1">
    <source>
        <dbReference type="SAM" id="MobiDB-lite"/>
    </source>
</evidence>
<dbReference type="AlphaFoldDB" id="A0A2T6ZUV7"/>
<sequence>MSYLAGPAVLHKDGRPEVSRTGVDRNLPSRPVRGSWQSPRRALRGPQTVENTGSEYSDLSCPGGSTRQVSLSDVNDWT</sequence>
<keyword evidence="3" id="KW-1185">Reference proteome</keyword>
<evidence type="ECO:0000313" key="3">
    <source>
        <dbReference type="Proteomes" id="UP000244722"/>
    </source>
</evidence>
<feature type="compositionally biased region" description="Polar residues" evidence="1">
    <location>
        <begin position="48"/>
        <end position="78"/>
    </location>
</feature>
<accession>A0A2T6ZUV7</accession>
<protein>
    <submittedName>
        <fullName evidence="2">Uncharacterized protein</fullName>
    </submittedName>
</protein>
<organism evidence="2 3">
    <name type="scientific">Tuber borchii</name>
    <name type="common">White truffle</name>
    <dbReference type="NCBI Taxonomy" id="42251"/>
    <lineage>
        <taxon>Eukaryota</taxon>
        <taxon>Fungi</taxon>
        <taxon>Dikarya</taxon>
        <taxon>Ascomycota</taxon>
        <taxon>Pezizomycotina</taxon>
        <taxon>Pezizomycetes</taxon>
        <taxon>Pezizales</taxon>
        <taxon>Tuberaceae</taxon>
        <taxon>Tuber</taxon>
    </lineage>
</organism>